<evidence type="ECO:0000256" key="10">
    <source>
        <dbReference type="ARBA" id="ARBA00025598"/>
    </source>
</evidence>
<dbReference type="RefSeq" id="WP_086450317.1">
    <property type="nucleotide sequence ID" value="NZ_MSPP01000001.1"/>
</dbReference>
<keyword evidence="9" id="KW-0975">Bacterial flagellum</keyword>
<feature type="domain" description="Flagellar motor switch protein FliG middle" evidence="12">
    <location>
        <begin position="121"/>
        <end position="188"/>
    </location>
</feature>
<dbReference type="Gene3D" id="1.10.220.30">
    <property type="match status" value="3"/>
</dbReference>
<dbReference type="InterPro" id="IPR000090">
    <property type="entry name" value="Flg_Motor_Flig"/>
</dbReference>
<evidence type="ECO:0000256" key="9">
    <source>
        <dbReference type="ARBA" id="ARBA00023143"/>
    </source>
</evidence>
<dbReference type="PANTHER" id="PTHR30534:SF0">
    <property type="entry name" value="FLAGELLAR MOTOR SWITCH PROTEIN FLIG"/>
    <property type="match status" value="1"/>
</dbReference>
<dbReference type="GO" id="GO:0006935">
    <property type="term" value="P:chemotaxis"/>
    <property type="evidence" value="ECO:0007669"/>
    <property type="project" value="UniProtKB-KW"/>
</dbReference>
<dbReference type="AlphaFoldDB" id="A0A251X1V2"/>
<dbReference type="GO" id="GO:0003774">
    <property type="term" value="F:cytoskeletal motor activity"/>
    <property type="evidence" value="ECO:0007669"/>
    <property type="project" value="InterPro"/>
</dbReference>
<comment type="function">
    <text evidence="10">FliG is one of three proteins (FliG, FliN, FliM) that forms the rotor-mounted switch complex (C ring), located at the base of the basal body. This complex interacts with the CheY and CheZ chemotaxis proteins, in addition to contacting components of the motor that determine the direction of flagellar rotation.</text>
</comment>
<comment type="similarity">
    <text evidence="3">Belongs to the FliG family.</text>
</comment>
<dbReference type="InterPro" id="IPR011002">
    <property type="entry name" value="FliG_a-hlx"/>
</dbReference>
<gene>
    <name evidence="14" type="ORF">BVC71_04040</name>
</gene>
<accession>A0A251X1V2</accession>
<keyword evidence="8" id="KW-0472">Membrane</keyword>
<evidence type="ECO:0000313" key="15">
    <source>
        <dbReference type="Proteomes" id="UP000194664"/>
    </source>
</evidence>
<dbReference type="OrthoDB" id="7616820at2"/>
<evidence type="ECO:0000259" key="13">
    <source>
        <dbReference type="Pfam" id="PF14842"/>
    </source>
</evidence>
<feature type="domain" description="Flagellar motor switch protein FliG C-terminal" evidence="11">
    <location>
        <begin position="221"/>
        <end position="334"/>
    </location>
</feature>
<keyword evidence="7" id="KW-0283">Flagellar rotation</keyword>
<comment type="caution">
    <text evidence="14">The sequence shown here is derived from an EMBL/GenBank/DDBJ whole genome shotgun (WGS) entry which is preliminary data.</text>
</comment>
<evidence type="ECO:0000256" key="8">
    <source>
        <dbReference type="ARBA" id="ARBA00023136"/>
    </source>
</evidence>
<dbReference type="SUPFAM" id="SSF48029">
    <property type="entry name" value="FliG"/>
    <property type="match status" value="2"/>
</dbReference>
<dbReference type="InterPro" id="IPR028263">
    <property type="entry name" value="FliG_N"/>
</dbReference>
<sequence>MADGQTLTPKPLPRRQKAAVILQFLHDNGISPDLAELSDDAQIALTREMGLIGQIDTMTIDCVIREFLDAVEQTGMSGPDGLSDAFAQISGTLSEKVQAKLKDEISGTDPWGAVRALPTATLRQILQTEGIEVASIILSQLPVDKAAEILGQIPGEHARRITYAMSRTNAVSAPVLGIIGTTINESYQRTSDPVFGDTPPKRLGAILTASQSQLRESLLDDLHKDDPAFTQEVRQSIFTFADIPSRIAPPDVPTIMRDVPRDITIPALACALSIAGPTTDAAAYLLSNLSKRLSEQMKEDIEAAPAPSATEGEQAQAKFISMVSDLASNGDIALIRAAATDGA</sequence>
<feature type="domain" description="Flagellar motor switch protein FliG N-terminal" evidence="13">
    <location>
        <begin position="12"/>
        <end position="107"/>
    </location>
</feature>
<evidence type="ECO:0000256" key="3">
    <source>
        <dbReference type="ARBA" id="ARBA00010299"/>
    </source>
</evidence>
<dbReference type="EMBL" id="MSPP01000001">
    <property type="protein sequence ID" value="OUD10667.1"/>
    <property type="molecule type" value="Genomic_DNA"/>
</dbReference>
<proteinExistence type="inferred from homology"/>
<dbReference type="GO" id="GO:0009425">
    <property type="term" value="C:bacterial-type flagellum basal body"/>
    <property type="evidence" value="ECO:0007669"/>
    <property type="project" value="UniProtKB-SubCell"/>
</dbReference>
<comment type="subcellular location">
    <subcellularLocation>
        <location evidence="1">Bacterial flagellum basal body</location>
    </subcellularLocation>
    <subcellularLocation>
        <location evidence="2">Cell membrane</location>
        <topology evidence="2">Peripheral membrane protein</topology>
        <orientation evidence="2">Cytoplasmic side</orientation>
    </subcellularLocation>
</comment>
<name>A0A251X1V2_9RHOB</name>
<protein>
    <recommendedName>
        <fullName evidence="4">Flagellar motor switch protein FliG</fullName>
    </recommendedName>
</protein>
<dbReference type="Pfam" id="PF01706">
    <property type="entry name" value="FliG_C"/>
    <property type="match status" value="1"/>
</dbReference>
<dbReference type="Proteomes" id="UP000194664">
    <property type="component" value="Unassembled WGS sequence"/>
</dbReference>
<evidence type="ECO:0000256" key="5">
    <source>
        <dbReference type="ARBA" id="ARBA00022475"/>
    </source>
</evidence>
<evidence type="ECO:0000256" key="2">
    <source>
        <dbReference type="ARBA" id="ARBA00004413"/>
    </source>
</evidence>
<evidence type="ECO:0000313" key="14">
    <source>
        <dbReference type="EMBL" id="OUD10667.1"/>
    </source>
</evidence>
<dbReference type="PRINTS" id="PR00954">
    <property type="entry name" value="FLGMOTORFLIG"/>
</dbReference>
<reference evidence="14 15" key="1">
    <citation type="submission" date="2016-12" db="EMBL/GenBank/DDBJ databases">
        <title>The draft genome sequence of HSLHS2.</title>
        <authorList>
            <person name="Hu D."/>
            <person name="Wang L."/>
            <person name="Shao Z."/>
        </authorList>
    </citation>
    <scope>NUCLEOTIDE SEQUENCE [LARGE SCALE GENOMIC DNA]</scope>
    <source>
        <strain evidence="14">MCCC 1A06712</strain>
    </source>
</reference>
<evidence type="ECO:0000256" key="6">
    <source>
        <dbReference type="ARBA" id="ARBA00022500"/>
    </source>
</evidence>
<evidence type="ECO:0000256" key="7">
    <source>
        <dbReference type="ARBA" id="ARBA00022779"/>
    </source>
</evidence>
<dbReference type="GO" id="GO:0071973">
    <property type="term" value="P:bacterial-type flagellum-dependent cell motility"/>
    <property type="evidence" value="ECO:0007669"/>
    <property type="project" value="InterPro"/>
</dbReference>
<keyword evidence="5" id="KW-1003">Cell membrane</keyword>
<keyword evidence="6" id="KW-0145">Chemotaxis</keyword>
<dbReference type="PANTHER" id="PTHR30534">
    <property type="entry name" value="FLAGELLAR MOTOR SWITCH PROTEIN FLIG"/>
    <property type="match status" value="1"/>
</dbReference>
<evidence type="ECO:0000259" key="11">
    <source>
        <dbReference type="Pfam" id="PF01706"/>
    </source>
</evidence>
<dbReference type="Pfam" id="PF14841">
    <property type="entry name" value="FliG_M"/>
    <property type="match status" value="1"/>
</dbReference>
<keyword evidence="15" id="KW-1185">Reference proteome</keyword>
<evidence type="ECO:0000259" key="12">
    <source>
        <dbReference type="Pfam" id="PF14841"/>
    </source>
</evidence>
<dbReference type="InterPro" id="IPR032779">
    <property type="entry name" value="FliG_M"/>
</dbReference>
<dbReference type="InterPro" id="IPR023087">
    <property type="entry name" value="Flg_Motor_Flig_C"/>
</dbReference>
<dbReference type="GO" id="GO:0005886">
    <property type="term" value="C:plasma membrane"/>
    <property type="evidence" value="ECO:0007669"/>
    <property type="project" value="UniProtKB-SubCell"/>
</dbReference>
<evidence type="ECO:0000256" key="1">
    <source>
        <dbReference type="ARBA" id="ARBA00004117"/>
    </source>
</evidence>
<organism evidence="14 15">
    <name type="scientific">Marivivens niveibacter</name>
    <dbReference type="NCBI Taxonomy" id="1930667"/>
    <lineage>
        <taxon>Bacteria</taxon>
        <taxon>Pseudomonadati</taxon>
        <taxon>Pseudomonadota</taxon>
        <taxon>Alphaproteobacteria</taxon>
        <taxon>Rhodobacterales</taxon>
        <taxon>Paracoccaceae</taxon>
        <taxon>Marivivens group</taxon>
        <taxon>Marivivens</taxon>
    </lineage>
</organism>
<dbReference type="Pfam" id="PF14842">
    <property type="entry name" value="FliG_N"/>
    <property type="match status" value="1"/>
</dbReference>
<evidence type="ECO:0000256" key="4">
    <source>
        <dbReference type="ARBA" id="ARBA00021870"/>
    </source>
</evidence>